<proteinExistence type="predicted"/>
<dbReference type="EMBL" id="QLMJ01000030">
    <property type="protein sequence ID" value="RAK25844.1"/>
    <property type="molecule type" value="Genomic_DNA"/>
</dbReference>
<dbReference type="InterPro" id="IPR050194">
    <property type="entry name" value="Glycosyltransferase_grp1"/>
</dbReference>
<keyword evidence="2 4" id="KW-0808">Transferase</keyword>
<protein>
    <submittedName>
        <fullName evidence="4">Glycosyltransferase involved in cell wall biosynthesis</fullName>
    </submittedName>
</protein>
<evidence type="ECO:0000256" key="1">
    <source>
        <dbReference type="ARBA" id="ARBA00022676"/>
    </source>
</evidence>
<name>A0A327YWL8_9ACTN</name>
<dbReference type="GO" id="GO:0016757">
    <property type="term" value="F:glycosyltransferase activity"/>
    <property type="evidence" value="ECO:0007669"/>
    <property type="project" value="UniProtKB-KW"/>
</dbReference>
<keyword evidence="5" id="KW-1185">Reference proteome</keyword>
<evidence type="ECO:0000259" key="3">
    <source>
        <dbReference type="Pfam" id="PF13439"/>
    </source>
</evidence>
<evidence type="ECO:0000313" key="4">
    <source>
        <dbReference type="EMBL" id="RAK25844.1"/>
    </source>
</evidence>
<dbReference type="Proteomes" id="UP000249341">
    <property type="component" value="Unassembled WGS sequence"/>
</dbReference>
<gene>
    <name evidence="4" type="ORF">B0I29_13053</name>
</gene>
<organism evidence="4 5">
    <name type="scientific">Actinoplanes lutulentus</name>
    <dbReference type="NCBI Taxonomy" id="1287878"/>
    <lineage>
        <taxon>Bacteria</taxon>
        <taxon>Bacillati</taxon>
        <taxon>Actinomycetota</taxon>
        <taxon>Actinomycetes</taxon>
        <taxon>Micromonosporales</taxon>
        <taxon>Micromonosporaceae</taxon>
        <taxon>Actinoplanes</taxon>
    </lineage>
</organism>
<dbReference type="AlphaFoldDB" id="A0A327YWL8"/>
<dbReference type="Pfam" id="PF13692">
    <property type="entry name" value="Glyco_trans_1_4"/>
    <property type="match status" value="1"/>
</dbReference>
<sequence>MRILTCLHTMEIGGSQINAIEIAAKVAALGHEVLIYGPPGELCPMVAGLGLEFVAAPPKGEAPSPRNVAAIADVVREREIDLVHAYEWAPSLEAAYGAYLRSGVPLVVTVLSMEVPAWVPKHLPLVVGTEEIAEQERGLRSQVYVIEPPIDTDLNAPVADNRAARARFGLADDDVAVVSVSRLNAHLKLEGLLAAIRAAGGLDPALRVRLLIVGDGPARGELQAAADAANASAGAERVTLVGEMLDPTDAYTAADLVIGMGSSALRAMAFAKPLLVQGERGFWMPFNPGTLPTFLHQGFYGLGDGKDGTERVAAGLTSMIMNRVDWPGLGDYGRQVVIERFSLAAAGRRQVEIYEAAMKDRLSLAQRVSSLAHPTAHLINFKKHLATERIKGRRS</sequence>
<comment type="caution">
    <text evidence="4">The sequence shown here is derived from an EMBL/GenBank/DDBJ whole genome shotgun (WGS) entry which is preliminary data.</text>
</comment>
<accession>A0A327YWL8</accession>
<dbReference type="RefSeq" id="WP_111654968.1">
    <property type="nucleotide sequence ID" value="NZ_JACHWI010000001.1"/>
</dbReference>
<dbReference type="PANTHER" id="PTHR45947:SF3">
    <property type="entry name" value="SULFOQUINOVOSYL TRANSFERASE SQD2"/>
    <property type="match status" value="1"/>
</dbReference>
<feature type="domain" description="Glycosyltransferase subfamily 4-like N-terminal" evidence="3">
    <location>
        <begin position="12"/>
        <end position="110"/>
    </location>
</feature>
<evidence type="ECO:0000313" key="5">
    <source>
        <dbReference type="Proteomes" id="UP000249341"/>
    </source>
</evidence>
<dbReference type="OrthoDB" id="3861448at2"/>
<dbReference type="InterPro" id="IPR028098">
    <property type="entry name" value="Glyco_trans_4-like_N"/>
</dbReference>
<dbReference type="Gene3D" id="3.40.50.2000">
    <property type="entry name" value="Glycogen Phosphorylase B"/>
    <property type="match status" value="2"/>
</dbReference>
<reference evidence="4 5" key="1">
    <citation type="submission" date="2018-06" db="EMBL/GenBank/DDBJ databases">
        <title>Genomic Encyclopedia of Type Strains, Phase III (KMG-III): the genomes of soil and plant-associated and newly described type strains.</title>
        <authorList>
            <person name="Whitman W."/>
        </authorList>
    </citation>
    <scope>NUCLEOTIDE SEQUENCE [LARGE SCALE GENOMIC DNA]</scope>
    <source>
        <strain evidence="4 5">CGMCC 4.7090</strain>
    </source>
</reference>
<keyword evidence="1" id="KW-0328">Glycosyltransferase</keyword>
<evidence type="ECO:0000256" key="2">
    <source>
        <dbReference type="ARBA" id="ARBA00022679"/>
    </source>
</evidence>
<dbReference type="Pfam" id="PF13439">
    <property type="entry name" value="Glyco_transf_4"/>
    <property type="match status" value="1"/>
</dbReference>
<dbReference type="PANTHER" id="PTHR45947">
    <property type="entry name" value="SULFOQUINOVOSYL TRANSFERASE SQD2"/>
    <property type="match status" value="1"/>
</dbReference>
<dbReference type="SUPFAM" id="SSF53756">
    <property type="entry name" value="UDP-Glycosyltransferase/glycogen phosphorylase"/>
    <property type="match status" value="1"/>
</dbReference>
<dbReference type="GO" id="GO:1901137">
    <property type="term" value="P:carbohydrate derivative biosynthetic process"/>
    <property type="evidence" value="ECO:0007669"/>
    <property type="project" value="UniProtKB-ARBA"/>
</dbReference>